<dbReference type="GO" id="GO:0047348">
    <property type="term" value="F:glycerol-3-phosphate cytidylyltransferase activity"/>
    <property type="evidence" value="ECO:0007669"/>
    <property type="project" value="UniProtKB-EC"/>
</dbReference>
<dbReference type="AlphaFoldDB" id="C0QBQ7"/>
<name>C0QBQ7_DESAH</name>
<evidence type="ECO:0000313" key="4">
    <source>
        <dbReference type="EMBL" id="ACN14919.1"/>
    </source>
</evidence>
<dbReference type="NCBIfam" id="TIGR00125">
    <property type="entry name" value="cyt_tran_rel"/>
    <property type="match status" value="1"/>
</dbReference>
<evidence type="ECO:0000313" key="5">
    <source>
        <dbReference type="Proteomes" id="UP000000442"/>
    </source>
</evidence>
<sequence>MIEQRKKIIVYTVGVWDMFHIGHLKLLKAAKALGDLLIVGVNTDALVKEYKGHYPLLCWEDRAAVVEACRFVDMVIPAVSLEKDKLLEEIDADILVHGNDKKILGHDYMIRNNRRVVYLPYTEGRSSSTLRKTLKRYYEEQIRMESGRA</sequence>
<accession>C0QBQ7</accession>
<dbReference type="EC" id="2.7.7.39" evidence="4"/>
<dbReference type="OrthoDB" id="9771433at2"/>
<dbReference type="HOGENOM" id="CLU_034585_2_2_7"/>
<dbReference type="KEGG" id="dat:HRM2_18170"/>
<dbReference type="PANTHER" id="PTHR43793">
    <property type="entry name" value="FAD SYNTHASE"/>
    <property type="match status" value="1"/>
</dbReference>
<dbReference type="SUPFAM" id="SSF52374">
    <property type="entry name" value="Nucleotidylyl transferase"/>
    <property type="match status" value="1"/>
</dbReference>
<evidence type="ECO:0000256" key="2">
    <source>
        <dbReference type="ARBA" id="ARBA00022695"/>
    </source>
</evidence>
<dbReference type="eggNOG" id="COG0615">
    <property type="taxonomic scope" value="Bacteria"/>
</dbReference>
<keyword evidence="5" id="KW-1185">Reference proteome</keyword>
<keyword evidence="1 4" id="KW-0808">Transferase</keyword>
<reference evidence="4 5" key="1">
    <citation type="journal article" date="2009" name="Environ. Microbiol.">
        <title>Genome sequence of Desulfobacterium autotrophicum HRM2, a marine sulfate reducer oxidizing organic carbon completely to carbon dioxide.</title>
        <authorList>
            <person name="Strittmatter A.W."/>
            <person name="Liesegang H."/>
            <person name="Rabus R."/>
            <person name="Decker I."/>
            <person name="Amann J."/>
            <person name="Andres S."/>
            <person name="Henne A."/>
            <person name="Fricke W.F."/>
            <person name="Martinez-Arias R."/>
            <person name="Bartels D."/>
            <person name="Goesmann A."/>
            <person name="Krause L."/>
            <person name="Puehler A."/>
            <person name="Klenk H.P."/>
            <person name="Richter M."/>
            <person name="Schuler M."/>
            <person name="Gloeckner F.O."/>
            <person name="Meyerdierks A."/>
            <person name="Gottschalk G."/>
            <person name="Amann R."/>
        </authorList>
    </citation>
    <scope>NUCLEOTIDE SEQUENCE [LARGE SCALE GENOMIC DNA]</scope>
    <source>
        <strain evidence="5">ATCC 43914 / DSM 3382 / HRM2</strain>
    </source>
</reference>
<dbReference type="EMBL" id="CP001087">
    <property type="protein sequence ID" value="ACN14919.1"/>
    <property type="molecule type" value="Genomic_DNA"/>
</dbReference>
<keyword evidence="2 4" id="KW-0548">Nucleotidyltransferase</keyword>
<dbReference type="Gene3D" id="3.40.50.620">
    <property type="entry name" value="HUPs"/>
    <property type="match status" value="1"/>
</dbReference>
<proteinExistence type="predicted"/>
<evidence type="ECO:0000256" key="1">
    <source>
        <dbReference type="ARBA" id="ARBA00022679"/>
    </source>
</evidence>
<evidence type="ECO:0000259" key="3">
    <source>
        <dbReference type="Pfam" id="PF01467"/>
    </source>
</evidence>
<gene>
    <name evidence="4" type="primary">hldE</name>
    <name evidence="4" type="ordered locus">HRM2_18170</name>
</gene>
<feature type="domain" description="Cytidyltransferase-like" evidence="3">
    <location>
        <begin position="11"/>
        <end position="131"/>
    </location>
</feature>
<dbReference type="InterPro" id="IPR014729">
    <property type="entry name" value="Rossmann-like_a/b/a_fold"/>
</dbReference>
<dbReference type="Proteomes" id="UP000000442">
    <property type="component" value="Chromosome"/>
</dbReference>
<dbReference type="InterPro" id="IPR004821">
    <property type="entry name" value="Cyt_trans-like"/>
</dbReference>
<dbReference type="PANTHER" id="PTHR43793:SF1">
    <property type="entry name" value="FAD SYNTHASE"/>
    <property type="match status" value="1"/>
</dbReference>
<dbReference type="RefSeq" id="WP_015903705.1">
    <property type="nucleotide sequence ID" value="NC_012108.1"/>
</dbReference>
<dbReference type="Pfam" id="PF01467">
    <property type="entry name" value="CTP_transf_like"/>
    <property type="match status" value="1"/>
</dbReference>
<protein>
    <submittedName>
        <fullName evidence="4">HldE</fullName>
        <ecNumber evidence="4">2.7.7.39</ecNumber>
    </submittedName>
</protein>
<organism evidence="4 5">
    <name type="scientific">Desulforapulum autotrophicum (strain ATCC 43914 / DSM 3382 / VKM B-1955 / HRM2)</name>
    <name type="common">Desulfobacterium autotrophicum</name>
    <dbReference type="NCBI Taxonomy" id="177437"/>
    <lineage>
        <taxon>Bacteria</taxon>
        <taxon>Pseudomonadati</taxon>
        <taxon>Thermodesulfobacteriota</taxon>
        <taxon>Desulfobacteria</taxon>
        <taxon>Desulfobacterales</taxon>
        <taxon>Desulfobacteraceae</taxon>
        <taxon>Desulforapulum</taxon>
    </lineage>
</organism>
<dbReference type="InterPro" id="IPR050385">
    <property type="entry name" value="Archaeal_FAD_synthase"/>
</dbReference>
<dbReference type="STRING" id="177437.HRM2_18170"/>